<dbReference type="PANTHER" id="PTHR43123">
    <property type="entry name" value="POLYSACCHARIDE DEACETYLASE-RELATED"/>
    <property type="match status" value="1"/>
</dbReference>
<dbReference type="GO" id="GO:0016810">
    <property type="term" value="F:hydrolase activity, acting on carbon-nitrogen (but not peptide) bonds"/>
    <property type="evidence" value="ECO:0007669"/>
    <property type="project" value="InterPro"/>
</dbReference>
<dbReference type="Proteomes" id="UP000078343">
    <property type="component" value="Unassembled WGS sequence"/>
</dbReference>
<dbReference type="OrthoDB" id="9970124at2759"/>
<dbReference type="SUPFAM" id="SSF88713">
    <property type="entry name" value="Glycoside hydrolase/deacetylase"/>
    <property type="match status" value="1"/>
</dbReference>
<evidence type="ECO:0000313" key="2">
    <source>
        <dbReference type="EMBL" id="OAP55798.1"/>
    </source>
</evidence>
<dbReference type="Pfam" id="PF01522">
    <property type="entry name" value="Polysacc_deac_1"/>
    <property type="match status" value="1"/>
</dbReference>
<sequence>MVIEDKKYSFDRDLIGYGQQGRNAEWPGGARIAVSICVNYETGKKVIRTLRAFLDGNGFTNNDTWAIHITRTTWTNKQRLYLSAAGGPAFINARQPNVESEYAYGARSGIWRLLRLFAEHSFPFTLLSVGQALEMNPAVAKACVAAGHEIAGHGYRWLDCRDLPPAEEKENVKKAIRAIQTTSGVDPTGWYVGRISPNSVGVVWEAFAEMGLHLQWQSDFYGDDVPTWTHLPAGLARVQEEQAARQGDSAKPQEGLLHVPYSYDCNDMKFHFAADGFGGASFYEYLVDAFDMLYEEGGKMMSIGIHPRIVGKPGRARQLQRFLNYISAKPDVWVCRRADIAAHWRERFPYQPASVKD</sequence>
<dbReference type="EMBL" id="LVYI01000010">
    <property type="protein sequence ID" value="OAP55798.1"/>
    <property type="molecule type" value="Genomic_DNA"/>
</dbReference>
<comment type="caution">
    <text evidence="2">The sequence shown here is derived from an EMBL/GenBank/DDBJ whole genome shotgun (WGS) entry which is preliminary data.</text>
</comment>
<dbReference type="GO" id="GO:0005975">
    <property type="term" value="P:carbohydrate metabolic process"/>
    <property type="evidence" value="ECO:0007669"/>
    <property type="project" value="InterPro"/>
</dbReference>
<dbReference type="AlphaFoldDB" id="A0A178Z7M8"/>
<dbReference type="GeneID" id="30014118"/>
<evidence type="ECO:0000313" key="3">
    <source>
        <dbReference type="Proteomes" id="UP000078343"/>
    </source>
</evidence>
<dbReference type="InterPro" id="IPR011330">
    <property type="entry name" value="Glyco_hydro/deAcase_b/a-brl"/>
</dbReference>
<dbReference type="InterPro" id="IPR002509">
    <property type="entry name" value="NODB_dom"/>
</dbReference>
<evidence type="ECO:0000259" key="1">
    <source>
        <dbReference type="PROSITE" id="PS51677"/>
    </source>
</evidence>
<organism evidence="2 3">
    <name type="scientific">Fonsecaea erecta</name>
    <dbReference type="NCBI Taxonomy" id="1367422"/>
    <lineage>
        <taxon>Eukaryota</taxon>
        <taxon>Fungi</taxon>
        <taxon>Dikarya</taxon>
        <taxon>Ascomycota</taxon>
        <taxon>Pezizomycotina</taxon>
        <taxon>Eurotiomycetes</taxon>
        <taxon>Chaetothyriomycetidae</taxon>
        <taxon>Chaetothyriales</taxon>
        <taxon>Herpotrichiellaceae</taxon>
        <taxon>Fonsecaea</taxon>
    </lineage>
</organism>
<dbReference type="PROSITE" id="PS51677">
    <property type="entry name" value="NODB"/>
    <property type="match status" value="1"/>
</dbReference>
<protein>
    <recommendedName>
        <fullName evidence="1">NodB homology domain-containing protein</fullName>
    </recommendedName>
</protein>
<proteinExistence type="predicted"/>
<keyword evidence="3" id="KW-1185">Reference proteome</keyword>
<dbReference type="RefSeq" id="XP_018689165.1">
    <property type="nucleotide sequence ID" value="XM_018841456.1"/>
</dbReference>
<reference evidence="2 3" key="1">
    <citation type="submission" date="2016-04" db="EMBL/GenBank/DDBJ databases">
        <title>Draft genome of Fonsecaea erecta CBS 125763.</title>
        <authorList>
            <person name="Weiss V.A."/>
            <person name="Vicente V.A."/>
            <person name="Raittz R.T."/>
            <person name="Moreno L.F."/>
            <person name="De Souza E.M."/>
            <person name="Pedrosa F.O."/>
            <person name="Steffens M.B."/>
            <person name="Faoro H."/>
            <person name="Tadra-Sfeir M.Z."/>
            <person name="Najafzadeh M.J."/>
            <person name="Felipe M.S."/>
            <person name="Teixeira M."/>
            <person name="Sun J."/>
            <person name="Xi L."/>
            <person name="Gomes R."/>
            <person name="De Azevedo C.M."/>
            <person name="Salgado C.G."/>
            <person name="Da Silva M.B."/>
            <person name="Nascimento M.F."/>
            <person name="Queiroz-Telles F."/>
            <person name="Attili D.S."/>
            <person name="Gorbushina A."/>
        </authorList>
    </citation>
    <scope>NUCLEOTIDE SEQUENCE [LARGE SCALE GENOMIC DNA]</scope>
    <source>
        <strain evidence="2 3">CBS 125763</strain>
    </source>
</reference>
<dbReference type="Gene3D" id="3.20.20.370">
    <property type="entry name" value="Glycoside hydrolase/deacetylase"/>
    <property type="match status" value="1"/>
</dbReference>
<name>A0A178Z7M8_9EURO</name>
<feature type="domain" description="NodB homology" evidence="1">
    <location>
        <begin position="96"/>
        <end position="335"/>
    </location>
</feature>
<dbReference type="PANTHER" id="PTHR43123:SF1">
    <property type="entry name" value="POLYSACCHARIDE DEACETYLASE-RELATED"/>
    <property type="match status" value="1"/>
</dbReference>
<accession>A0A178Z7M8</accession>
<gene>
    <name evidence="2" type="ORF">AYL99_09950</name>
</gene>